<dbReference type="Pfam" id="PF21408">
    <property type="entry name" value="MTR4-like_stalk"/>
    <property type="match status" value="1"/>
</dbReference>
<comment type="subcellular location">
    <subcellularLocation>
        <location evidence="1">Nucleus</location>
    </subcellularLocation>
</comment>
<dbReference type="Proteomes" id="UP000835052">
    <property type="component" value="Unassembled WGS sequence"/>
</dbReference>
<dbReference type="Pfam" id="PF00270">
    <property type="entry name" value="DEAD"/>
    <property type="match status" value="1"/>
</dbReference>
<dbReference type="EMBL" id="CAJGYM010000058">
    <property type="protein sequence ID" value="CAD6195637.1"/>
    <property type="molecule type" value="Genomic_DNA"/>
</dbReference>
<evidence type="ECO:0000313" key="12">
    <source>
        <dbReference type="Proteomes" id="UP000835052"/>
    </source>
</evidence>
<dbReference type="SMART" id="SM01142">
    <property type="entry name" value="DSHCT"/>
    <property type="match status" value="1"/>
</dbReference>
<dbReference type="InterPro" id="IPR014001">
    <property type="entry name" value="Helicase_ATP-bd"/>
</dbReference>
<dbReference type="Gene3D" id="1.10.3380.30">
    <property type="match status" value="1"/>
</dbReference>
<dbReference type="PIRSF" id="PIRSF005198">
    <property type="entry name" value="Antiviral_helicase_SKI2"/>
    <property type="match status" value="1"/>
</dbReference>
<comment type="caution">
    <text evidence="11">The sequence shown here is derived from an EMBL/GenBank/DDBJ whole genome shotgun (WGS) entry which is preliminary data.</text>
</comment>
<evidence type="ECO:0000259" key="10">
    <source>
        <dbReference type="PROSITE" id="PS51194"/>
    </source>
</evidence>
<dbReference type="InterPro" id="IPR011545">
    <property type="entry name" value="DEAD/DEAH_box_helicase_dom"/>
</dbReference>
<dbReference type="Gene3D" id="3.40.50.300">
    <property type="entry name" value="P-loop containing nucleotide triphosphate hydrolases"/>
    <property type="match status" value="2"/>
</dbReference>
<accession>A0A8S1HKY7</accession>
<dbReference type="InterPro" id="IPR027417">
    <property type="entry name" value="P-loop_NTPase"/>
</dbReference>
<dbReference type="GO" id="GO:0003723">
    <property type="term" value="F:RNA binding"/>
    <property type="evidence" value="ECO:0007669"/>
    <property type="project" value="InterPro"/>
</dbReference>
<evidence type="ECO:0000256" key="1">
    <source>
        <dbReference type="ARBA" id="ARBA00004123"/>
    </source>
</evidence>
<feature type="compositionally biased region" description="Basic and acidic residues" evidence="8">
    <location>
        <begin position="63"/>
        <end position="89"/>
    </location>
</feature>
<feature type="compositionally biased region" description="Acidic residues" evidence="8">
    <location>
        <begin position="90"/>
        <end position="100"/>
    </location>
</feature>
<keyword evidence="2" id="KW-0547">Nucleotide-binding</keyword>
<evidence type="ECO:0000256" key="3">
    <source>
        <dbReference type="ARBA" id="ARBA00022801"/>
    </source>
</evidence>
<dbReference type="GO" id="GO:0005524">
    <property type="term" value="F:ATP binding"/>
    <property type="evidence" value="ECO:0007669"/>
    <property type="project" value="UniProtKB-KW"/>
</dbReference>
<feature type="domain" description="Helicase C-terminal" evidence="10">
    <location>
        <begin position="381"/>
        <end position="585"/>
    </location>
</feature>
<evidence type="ECO:0000313" key="11">
    <source>
        <dbReference type="EMBL" id="CAD6195637.1"/>
    </source>
</evidence>
<keyword evidence="7" id="KW-0175">Coiled coil</keyword>
<dbReference type="InterPro" id="IPR001650">
    <property type="entry name" value="Helicase_C-like"/>
</dbReference>
<evidence type="ECO:0000256" key="4">
    <source>
        <dbReference type="ARBA" id="ARBA00022806"/>
    </source>
</evidence>
<evidence type="ECO:0000256" key="6">
    <source>
        <dbReference type="ARBA" id="ARBA00023242"/>
    </source>
</evidence>
<sequence length="1047" mass="118838">MADDAFDAFGDTEIGDDSGSSGDERSRRVAPNKMQKLDRDKQQLAKENAFILLNDLQKSAGGDVERSEYVPPEKRARMDEDQSLETRDEAPEEDEEDGDSEDMRIQVHTIKTDNENCVHEVAVPPGMPFAPLSVPTKQPAKAYPFQLDAFQKEAILCIENNQSVLVSAHTSAGKTVVAQYAIARCLKENQRVIYTSPIKALSNQKFRELEEEFGNVGLMTGDVTLNPDASCLVMTTEILRSMLYRGSEITKEVGWVIFDEIHYMRDKERGVVWEESIILMPSNVRHAFLSATIPNARQFAQWVCWLHSQPCHVVYTDYRPTPLQHFIFPVGGSGLYEVVNVKGEFRDDKFKEAMNGLAMRGDQAGGPQQRKRKKGTKGDNNVLRIIRTIKENDMLPSIVFSFSRKECESYALSLKDMDFNTKEERDMVGKVYNSAIDNLSDDDRQLPQIGSLLPLLRRGIGVHHSGLLPLLKETIEILFGEGLLKVLFATETFSMGLNMPARTVIFTSARKFDGQDNRFITSGEYIQMSGRAGRRGKDDKGVVILMVDHQLSADDAKHIIKGATDPLNSQFRLTYNMVLNLMRVDDVTPENIVNRSFFHFQKLSELPEIKRKIREKRLEITDKVVPREQELSGFVALEKQIEEVRMRVKEIQRLPKHLIGFMHAGRLLKVVSGNRNFEWGVLVDFKKKVNPDDAKEVIYVLEVLLAVAPESMKDVSNPLSLLPGYNRKDRCWTVVPMTCDRIDEISAIRLKLPEDLSRPDGLNLFDKMMREAAKRFRDEPPLLDPIADMKIGDNRLLSAVEKAKQLKKRFEDHPLRSDKNLEHLRAQFDEKAALKAELAALNKELKEAEKTTKSEELDNRRRVLRRLEYCARDGTIEKKGRVACELSASDELILTEMLFSSTFSSLDAAQTGALLSCFVFQENGAQPKLSQELSGCLRTLQEFAKKVAAVSNECRLEVVEDKYVNQFKAGLMDVVYNWIQGASFGELVKSTDVFEGTIIRCLRRLEEVLRELVNAAKAMENKELEEKFELARTKLKRDIVFAASLYL</sequence>
<dbReference type="Pfam" id="PF13234">
    <property type="entry name" value="MTR4_beta-barrel"/>
    <property type="match status" value="1"/>
</dbReference>
<dbReference type="PANTHER" id="PTHR12131:SF7">
    <property type="entry name" value="EXOSOME RNA HELICASE MTR4"/>
    <property type="match status" value="1"/>
</dbReference>
<dbReference type="InterPro" id="IPR016438">
    <property type="entry name" value="SKI2-like"/>
</dbReference>
<reference evidence="11" key="1">
    <citation type="submission" date="2020-10" db="EMBL/GenBank/DDBJ databases">
        <authorList>
            <person name="Kikuchi T."/>
        </authorList>
    </citation>
    <scope>NUCLEOTIDE SEQUENCE</scope>
    <source>
        <strain evidence="11">NKZ352</strain>
    </source>
</reference>
<evidence type="ECO:0000256" key="7">
    <source>
        <dbReference type="SAM" id="Coils"/>
    </source>
</evidence>
<evidence type="ECO:0000259" key="9">
    <source>
        <dbReference type="PROSITE" id="PS51192"/>
    </source>
</evidence>
<feature type="region of interest" description="Disordered" evidence="8">
    <location>
        <begin position="1"/>
        <end position="42"/>
    </location>
</feature>
<dbReference type="SUPFAM" id="SSF52540">
    <property type="entry name" value="P-loop containing nucleoside triphosphate hydrolases"/>
    <property type="match status" value="1"/>
</dbReference>
<dbReference type="GO" id="GO:0003724">
    <property type="term" value="F:RNA helicase activity"/>
    <property type="evidence" value="ECO:0007669"/>
    <property type="project" value="InterPro"/>
</dbReference>
<dbReference type="Gene3D" id="2.40.30.300">
    <property type="match status" value="1"/>
</dbReference>
<organism evidence="11 12">
    <name type="scientific">Caenorhabditis auriculariae</name>
    <dbReference type="NCBI Taxonomy" id="2777116"/>
    <lineage>
        <taxon>Eukaryota</taxon>
        <taxon>Metazoa</taxon>
        <taxon>Ecdysozoa</taxon>
        <taxon>Nematoda</taxon>
        <taxon>Chromadorea</taxon>
        <taxon>Rhabditida</taxon>
        <taxon>Rhabditina</taxon>
        <taxon>Rhabditomorpha</taxon>
        <taxon>Rhabditoidea</taxon>
        <taxon>Rhabditidae</taxon>
        <taxon>Peloderinae</taxon>
        <taxon>Caenorhabditis</taxon>
    </lineage>
</organism>
<dbReference type="InterPro" id="IPR050699">
    <property type="entry name" value="RNA-DNA_Helicase"/>
</dbReference>
<dbReference type="GO" id="GO:0016787">
    <property type="term" value="F:hydrolase activity"/>
    <property type="evidence" value="ECO:0007669"/>
    <property type="project" value="UniProtKB-KW"/>
</dbReference>
<feature type="region of interest" description="Disordered" evidence="8">
    <location>
        <begin position="55"/>
        <end position="101"/>
    </location>
</feature>
<dbReference type="InterPro" id="IPR012961">
    <property type="entry name" value="Ski2/MTR4_C"/>
</dbReference>
<feature type="region of interest" description="Disordered" evidence="8">
    <location>
        <begin position="358"/>
        <end position="378"/>
    </location>
</feature>
<dbReference type="PROSITE" id="PS51192">
    <property type="entry name" value="HELICASE_ATP_BIND_1"/>
    <property type="match status" value="1"/>
</dbReference>
<gene>
    <name evidence="11" type="ORF">CAUJ_LOCUS11556</name>
</gene>
<keyword evidence="3" id="KW-0378">Hydrolase</keyword>
<dbReference type="PROSITE" id="PS51194">
    <property type="entry name" value="HELICASE_CTER"/>
    <property type="match status" value="1"/>
</dbReference>
<feature type="domain" description="Helicase ATP-binding" evidence="9">
    <location>
        <begin position="155"/>
        <end position="311"/>
    </location>
</feature>
<keyword evidence="4" id="KW-0347">Helicase</keyword>
<keyword evidence="6" id="KW-0539">Nucleus</keyword>
<dbReference type="CDD" id="cd18795">
    <property type="entry name" value="SF2_C_Ski2"/>
    <property type="match status" value="1"/>
</dbReference>
<dbReference type="PANTHER" id="PTHR12131">
    <property type="entry name" value="ATP-DEPENDENT RNA AND DNA HELICASE"/>
    <property type="match status" value="1"/>
</dbReference>
<dbReference type="Pfam" id="PF08148">
    <property type="entry name" value="DSHCT"/>
    <property type="match status" value="1"/>
</dbReference>
<dbReference type="AlphaFoldDB" id="A0A8S1HKY7"/>
<dbReference type="FunFam" id="3.40.50.300:FF:000083">
    <property type="entry name" value="ATP-dependent RNA helicase DOB1"/>
    <property type="match status" value="1"/>
</dbReference>
<dbReference type="CDD" id="cd18024">
    <property type="entry name" value="DEXHc_Mtr4-like"/>
    <property type="match status" value="1"/>
</dbReference>
<dbReference type="GO" id="GO:0005634">
    <property type="term" value="C:nucleus"/>
    <property type="evidence" value="ECO:0007669"/>
    <property type="project" value="UniProtKB-SubCell"/>
</dbReference>
<dbReference type="InterPro" id="IPR025696">
    <property type="entry name" value="Beta-barrel_MTR4"/>
</dbReference>
<protein>
    <submittedName>
        <fullName evidence="11">Uncharacterized protein</fullName>
    </submittedName>
</protein>
<proteinExistence type="predicted"/>
<dbReference type="GO" id="GO:0000460">
    <property type="term" value="P:maturation of 5.8S rRNA"/>
    <property type="evidence" value="ECO:0007669"/>
    <property type="project" value="TreeGrafter"/>
</dbReference>
<dbReference type="FunFam" id="3.40.50.300:FF:000141">
    <property type="entry name" value="ATP-dependent RNA helicase DOB1"/>
    <property type="match status" value="1"/>
</dbReference>
<evidence type="ECO:0000256" key="8">
    <source>
        <dbReference type="SAM" id="MobiDB-lite"/>
    </source>
</evidence>
<dbReference type="InterPro" id="IPR048392">
    <property type="entry name" value="MTR4-like_stalk"/>
</dbReference>
<name>A0A8S1HKY7_9PELO</name>
<feature type="coiled-coil region" evidence="7">
    <location>
        <begin position="824"/>
        <end position="858"/>
    </location>
</feature>
<dbReference type="FunFam" id="1.10.3380.30:FF:000003">
    <property type="entry name" value="ATP dependent RNA helicase (Dob1)"/>
    <property type="match status" value="1"/>
</dbReference>
<evidence type="ECO:0000256" key="5">
    <source>
        <dbReference type="ARBA" id="ARBA00022840"/>
    </source>
</evidence>
<dbReference type="GO" id="GO:0006401">
    <property type="term" value="P:RNA catabolic process"/>
    <property type="evidence" value="ECO:0007669"/>
    <property type="project" value="InterPro"/>
</dbReference>
<dbReference type="Pfam" id="PF00271">
    <property type="entry name" value="Helicase_C"/>
    <property type="match status" value="1"/>
</dbReference>
<evidence type="ECO:0000256" key="2">
    <source>
        <dbReference type="ARBA" id="ARBA00022741"/>
    </source>
</evidence>
<keyword evidence="12" id="KW-1185">Reference proteome</keyword>
<keyword evidence="5" id="KW-0067">ATP-binding</keyword>
<dbReference type="OrthoDB" id="64767at2759"/>
<dbReference type="SMART" id="SM00487">
    <property type="entry name" value="DEXDc"/>
    <property type="match status" value="1"/>
</dbReference>
<dbReference type="SMART" id="SM00490">
    <property type="entry name" value="HELICc"/>
    <property type="match status" value="1"/>
</dbReference>